<dbReference type="Proteomes" id="UP001375382">
    <property type="component" value="Unassembled WGS sequence"/>
</dbReference>
<accession>A0ABU8C4H2</accession>
<sequence>MEMDDNKQVEQTSGSRRDFLVKAGLASVPLLMSFKSRATWGSSTLNCGLSATASQIASMTAQSGKKCKEHVSHKICDVDYFGSPHGCFKKPSHTVYKFNGKQIHQDTRFKDVFGGGKTRKLSSCINDSPDNFERNISYCFLYALYMDKVVRRSGEFPLPDDFVSAYKYAGGQARIDLINLVAFYVNGY</sequence>
<comment type="caution">
    <text evidence="1">The sequence shown here is derived from an EMBL/GenBank/DDBJ whole genome shotgun (WGS) entry which is preliminary data.</text>
</comment>
<proteinExistence type="predicted"/>
<keyword evidence="2" id="KW-1185">Reference proteome</keyword>
<protein>
    <submittedName>
        <fullName evidence="1">Uncharacterized protein</fullName>
    </submittedName>
</protein>
<dbReference type="RefSeq" id="WP_335735217.1">
    <property type="nucleotide sequence ID" value="NZ_JALAAR010000004.1"/>
</dbReference>
<evidence type="ECO:0000313" key="1">
    <source>
        <dbReference type="EMBL" id="MEH8016800.1"/>
    </source>
</evidence>
<name>A0ABU8C4H2_9GAMM</name>
<organism evidence="1 2">
    <name type="scientific">Rheinheimera muenzenbergensis</name>
    <dbReference type="NCBI Taxonomy" id="1193628"/>
    <lineage>
        <taxon>Bacteria</taxon>
        <taxon>Pseudomonadati</taxon>
        <taxon>Pseudomonadota</taxon>
        <taxon>Gammaproteobacteria</taxon>
        <taxon>Chromatiales</taxon>
        <taxon>Chromatiaceae</taxon>
        <taxon>Rheinheimera</taxon>
    </lineage>
</organism>
<reference evidence="1 2" key="1">
    <citation type="journal article" date="2023" name="Ecotoxicol. Environ. Saf.">
        <title>Mercury remediation potential of mercury-resistant strain Rheinheimera metallidurans sp. nov. isolated from a municipal waste dumping site.</title>
        <authorList>
            <person name="Yadav V."/>
            <person name="Manjhi A."/>
            <person name="Vadakedath N."/>
        </authorList>
    </citation>
    <scope>NUCLEOTIDE SEQUENCE [LARGE SCALE GENOMIC DNA]</scope>
    <source>
        <strain evidence="1 2">E-49</strain>
    </source>
</reference>
<dbReference type="EMBL" id="JALAAR010000004">
    <property type="protein sequence ID" value="MEH8016800.1"/>
    <property type="molecule type" value="Genomic_DNA"/>
</dbReference>
<gene>
    <name evidence="1" type="ORF">MN202_06140</name>
</gene>
<evidence type="ECO:0000313" key="2">
    <source>
        <dbReference type="Proteomes" id="UP001375382"/>
    </source>
</evidence>